<dbReference type="PRINTS" id="PR00320">
    <property type="entry name" value="GPROTEINBRPT"/>
</dbReference>
<feature type="repeat" description="WD" evidence="5">
    <location>
        <begin position="1285"/>
        <end position="1317"/>
    </location>
</feature>
<feature type="repeat" description="WD" evidence="5">
    <location>
        <begin position="1201"/>
        <end position="1233"/>
    </location>
</feature>
<feature type="repeat" description="WD" evidence="5">
    <location>
        <begin position="991"/>
        <end position="1023"/>
    </location>
</feature>
<dbReference type="InterPro" id="IPR036322">
    <property type="entry name" value="WD40_repeat_dom_sf"/>
</dbReference>
<dbReference type="PROSITE" id="PS50294">
    <property type="entry name" value="WD_REPEATS_REGION"/>
    <property type="match status" value="13"/>
</dbReference>
<evidence type="ECO:0000256" key="3">
    <source>
        <dbReference type="ARBA" id="ARBA00022741"/>
    </source>
</evidence>
<dbReference type="GO" id="GO:0004672">
    <property type="term" value="F:protein kinase activity"/>
    <property type="evidence" value="ECO:0007669"/>
    <property type="project" value="InterPro"/>
</dbReference>
<feature type="region of interest" description="Disordered" evidence="8">
    <location>
        <begin position="1"/>
        <end position="54"/>
    </location>
</feature>
<evidence type="ECO:0000256" key="4">
    <source>
        <dbReference type="ARBA" id="ARBA00022840"/>
    </source>
</evidence>
<dbReference type="Pfam" id="PF20703">
    <property type="entry name" value="nSTAND1"/>
    <property type="match status" value="1"/>
</dbReference>
<dbReference type="CDD" id="cd00200">
    <property type="entry name" value="WD40"/>
    <property type="match status" value="2"/>
</dbReference>
<dbReference type="SMART" id="SM00320">
    <property type="entry name" value="WD40"/>
    <property type="match status" value="14"/>
</dbReference>
<evidence type="ECO:0000256" key="5">
    <source>
        <dbReference type="PROSITE-ProRule" id="PRU00221"/>
    </source>
</evidence>
<name>A0A3S7UZ87_9BACT</name>
<feature type="repeat" description="WD" evidence="5">
    <location>
        <begin position="1033"/>
        <end position="1065"/>
    </location>
</feature>
<keyword evidence="10" id="KW-0418">Kinase</keyword>
<keyword evidence="2" id="KW-0677">Repeat</keyword>
<feature type="repeat" description="WD" evidence="5">
    <location>
        <begin position="1461"/>
        <end position="1484"/>
    </location>
</feature>
<dbReference type="Pfam" id="PF00400">
    <property type="entry name" value="WD40"/>
    <property type="match status" value="14"/>
</dbReference>
<feature type="repeat" description="WD" evidence="5">
    <location>
        <begin position="1327"/>
        <end position="1359"/>
    </location>
</feature>
<dbReference type="Pfam" id="PF00069">
    <property type="entry name" value="Pkinase"/>
    <property type="match status" value="1"/>
</dbReference>
<dbReference type="Gene3D" id="3.30.200.20">
    <property type="entry name" value="Phosphorylase Kinase, domain 1"/>
    <property type="match status" value="1"/>
</dbReference>
<dbReference type="InterPro" id="IPR017441">
    <property type="entry name" value="Protein_kinase_ATP_BS"/>
</dbReference>
<dbReference type="SUPFAM" id="SSF52540">
    <property type="entry name" value="P-loop containing nucleoside triphosphate hydrolases"/>
    <property type="match status" value="1"/>
</dbReference>
<dbReference type="PROSITE" id="PS00108">
    <property type="entry name" value="PROTEIN_KINASE_ST"/>
    <property type="match status" value="1"/>
</dbReference>
<dbReference type="PANTHER" id="PTHR19848:SF8">
    <property type="entry name" value="F-BOX AND WD REPEAT DOMAIN CONTAINING 7"/>
    <property type="match status" value="1"/>
</dbReference>
<feature type="coiled-coil region" evidence="7">
    <location>
        <begin position="825"/>
        <end position="852"/>
    </location>
</feature>
<evidence type="ECO:0000259" key="9">
    <source>
        <dbReference type="PROSITE" id="PS50011"/>
    </source>
</evidence>
<dbReference type="SMART" id="SM00220">
    <property type="entry name" value="S_TKc"/>
    <property type="match status" value="1"/>
</dbReference>
<dbReference type="InterPro" id="IPR011009">
    <property type="entry name" value="Kinase-like_dom_sf"/>
</dbReference>
<dbReference type="InterPro" id="IPR020472">
    <property type="entry name" value="WD40_PAC1"/>
</dbReference>
<sequence length="1546" mass="166092">MNPQMAPESPSALPDTIPASNGTAALAATEQQGAEAHPSAAPLPLHPPPSTGSTIGPYELIRQLGQGGMGTVFLARDTKLGRLVALKLLTTLTGQGARRFLVEARATARCKHENIVVIHDVNEHDGYPYMVLEYLEGQSLRAFMHDRRPADAAPEIVTAPLPARRAVELMIPVARALACAHDRGIVHRDLKPENIVLEASGPIKVLDFGIAKVREGDASAARTAEGTSRTAGLGLTGEGALLGTLPYMSPEQWGADDIDHHSDLWAVGIMLYELVTGRHPLAPLSVLALAKVADLDTPMPSAATARPGLGPLGALIDRCLRKRKAERIASAAELLADLEALLPGKQALALADDGSPFAGLAAFQEADAARFFGRERDITSALGRLRHNALLAIAGPSGAGKSSFVRAGIIPALKRSGEGWEAFIVRPGGRPLAALAELCAQVAPEAEEGTTLPQLLREVPGYLGAALRARCRKAAHRALLFVDQFEELYTLGADKDERAAFIACLEGAADDASSPLRLVLSVRSDFLDRMADDRALMAAVTRGLCFLPPLGRDGLREALLRPLQATGYGFERQDMVDAMLDALERTASPLPLLQFTAARLWEERDRDRRLLTRASYDALGGVEGALATHADVVMAGLSAREQRLARAIFLHLVTPERTRAVVTLADLRELDDGDAIERVVLRLSDARLVQIEHGEENAGATVELVHESLIERWPRLGRWLGESQEEAAFLSRARTAAKQWEASGHVEGLLWRGQAAEEARRWLVRLRAEGDADAGPTHAALGKRDARYLRAVVALEQRARQRRRQLAVATIASLGVIALVVSSLAVRARQEAARAAEQAQRADDEAAHARVEAVQARNTTRVAVARERMDDPTTVLALVREIEPGATPHGWGELAQWALQSGIARIVLDHPEAVVSAQFSPDGKHLATACFDRIARVFHADGSGQPIVFKGHEGPVRTAAFSPDGARIVTASDDRTARVWSADGSGQPIVLRGHADQLTSAAFSPDGTRIVTSSFDKTARIWNADGSGQPIVLQGHKDALWSAAWSPDGKRIATASDDKSARVWSADGSGQPIVLEGHEERVMSAAFSPDGERIVTASFDKAARIWNADGSGQPIVLKGHTEAIWSAAWSPDGKRIVTSSADKTARVWSADGSGKPTVLEGHDNLVMAAAWSPDGKHIVTSSADKTAREWDVDGTDRPLILRGHDGMVGCATFSPDGRRIVTSSADKTARVWNADGQGAPIVLRGHEHYVTCALFSPDGKRVVTSSLDKTARVWNADGQGAPLIFRGHEHQVISAAFSPDGEHIVTSSLDKTARVWNADGRGAPIVLRGHEDYLISAAFSPDGERIITASRDRTARVWNADGSGKPIVLRGHEAAVRSAAFSPDGKRIVTASEDKTVRVWSADGRGEPLILKGHDAIITWAEFSPDGAHIITSSMDETIRIWKPDGTGDPVILRGASAFMSASFSPDGKRIIAGSEDKTVRVWNTIEPLRGASDPRLWTATTYCMPIERRIRLLDTPEDLARQNQDTCLRLVREAQQGPATSTPAP</sequence>
<keyword evidence="7" id="KW-0175">Coiled coil</keyword>
<dbReference type="InterPro" id="IPR049052">
    <property type="entry name" value="nSTAND1"/>
</dbReference>
<keyword evidence="4 6" id="KW-0067">ATP-binding</keyword>
<protein>
    <submittedName>
        <fullName evidence="10">Protein kinase</fullName>
    </submittedName>
</protein>
<dbReference type="SUPFAM" id="SSF50978">
    <property type="entry name" value="WD40 repeat-like"/>
    <property type="match status" value="2"/>
</dbReference>
<evidence type="ECO:0000256" key="2">
    <source>
        <dbReference type="ARBA" id="ARBA00022737"/>
    </source>
</evidence>
<organism evidence="10">
    <name type="scientific">Byssovorax cruenta</name>
    <dbReference type="NCBI Taxonomy" id="293647"/>
    <lineage>
        <taxon>Bacteria</taxon>
        <taxon>Pseudomonadati</taxon>
        <taxon>Myxococcota</taxon>
        <taxon>Polyangia</taxon>
        <taxon>Polyangiales</taxon>
        <taxon>Polyangiaceae</taxon>
        <taxon>Byssovorax</taxon>
    </lineage>
</organism>
<dbReference type="InterPro" id="IPR008271">
    <property type="entry name" value="Ser/Thr_kinase_AS"/>
</dbReference>
<feature type="repeat" description="WD" evidence="5">
    <location>
        <begin position="1243"/>
        <end position="1275"/>
    </location>
</feature>
<dbReference type="InterPro" id="IPR027417">
    <property type="entry name" value="P-loop_NTPase"/>
</dbReference>
<dbReference type="InterPro" id="IPR001680">
    <property type="entry name" value="WD40_rpt"/>
</dbReference>
<keyword evidence="10" id="KW-0808">Transferase</keyword>
<dbReference type="InterPro" id="IPR000719">
    <property type="entry name" value="Prot_kinase_dom"/>
</dbReference>
<keyword evidence="1 5" id="KW-0853">WD repeat</keyword>
<dbReference type="EMBL" id="MH908916">
    <property type="protein sequence ID" value="AYM54056.1"/>
    <property type="molecule type" value="Genomic_DNA"/>
</dbReference>
<evidence type="ECO:0000256" key="1">
    <source>
        <dbReference type="ARBA" id="ARBA00022574"/>
    </source>
</evidence>
<dbReference type="Gene3D" id="1.10.510.10">
    <property type="entry name" value="Transferase(Phosphotransferase) domain 1"/>
    <property type="match status" value="1"/>
</dbReference>
<dbReference type="PROSITE" id="PS50082">
    <property type="entry name" value="WD_REPEATS_2"/>
    <property type="match status" value="13"/>
</dbReference>
<evidence type="ECO:0000313" key="10">
    <source>
        <dbReference type="EMBL" id="AYM54056.1"/>
    </source>
</evidence>
<feature type="domain" description="Protein kinase" evidence="9">
    <location>
        <begin position="58"/>
        <end position="342"/>
    </location>
</feature>
<evidence type="ECO:0000256" key="8">
    <source>
        <dbReference type="SAM" id="MobiDB-lite"/>
    </source>
</evidence>
<feature type="repeat" description="WD" evidence="5">
    <location>
        <begin position="1369"/>
        <end position="1401"/>
    </location>
</feature>
<dbReference type="SUPFAM" id="SSF56112">
    <property type="entry name" value="Protein kinase-like (PK-like)"/>
    <property type="match status" value="1"/>
</dbReference>
<proteinExistence type="predicted"/>
<dbReference type="PROSITE" id="PS50011">
    <property type="entry name" value="PROTEIN_KINASE_DOM"/>
    <property type="match status" value="1"/>
</dbReference>
<dbReference type="GO" id="GO:0005524">
    <property type="term" value="F:ATP binding"/>
    <property type="evidence" value="ECO:0007669"/>
    <property type="project" value="UniProtKB-UniRule"/>
</dbReference>
<dbReference type="InterPro" id="IPR015943">
    <property type="entry name" value="WD40/YVTN_repeat-like_dom_sf"/>
</dbReference>
<feature type="repeat" description="WD" evidence="5">
    <location>
        <begin position="1411"/>
        <end position="1443"/>
    </location>
</feature>
<keyword evidence="3 6" id="KW-0547">Nucleotide-binding</keyword>
<feature type="binding site" evidence="6">
    <location>
        <position position="87"/>
    </location>
    <ligand>
        <name>ATP</name>
        <dbReference type="ChEBI" id="CHEBI:30616"/>
    </ligand>
</feature>
<feature type="repeat" description="WD" evidence="5">
    <location>
        <begin position="949"/>
        <end position="981"/>
    </location>
</feature>
<reference evidence="10" key="1">
    <citation type="journal article" date="2018" name="J. Ind. Microbiol. Biotechnol.">
        <title>Genome mining reveals uncommon alkylpyrones as type III PKS products from myxobacteria.</title>
        <authorList>
            <person name="Hug J.J."/>
            <person name="Panter F."/>
            <person name="Krug D."/>
            <person name="Muller R."/>
        </authorList>
    </citation>
    <scope>NUCLEOTIDE SEQUENCE</scope>
    <source>
        <strain evidence="10">MSr4204</strain>
    </source>
</reference>
<evidence type="ECO:0000256" key="6">
    <source>
        <dbReference type="PROSITE-ProRule" id="PRU10141"/>
    </source>
</evidence>
<accession>A0A3S7UZ87</accession>
<feature type="repeat" description="WD" evidence="5">
    <location>
        <begin position="1117"/>
        <end position="1149"/>
    </location>
</feature>
<feature type="repeat" description="WD" evidence="5">
    <location>
        <begin position="1159"/>
        <end position="1193"/>
    </location>
</feature>
<dbReference type="Gene3D" id="2.130.10.10">
    <property type="entry name" value="YVTN repeat-like/Quinoprotein amine dehydrogenase"/>
    <property type="match status" value="6"/>
</dbReference>
<dbReference type="PROSITE" id="PS00107">
    <property type="entry name" value="PROTEIN_KINASE_ATP"/>
    <property type="match status" value="1"/>
</dbReference>
<dbReference type="CDD" id="cd14014">
    <property type="entry name" value="STKc_PknB_like"/>
    <property type="match status" value="1"/>
</dbReference>
<dbReference type="PANTHER" id="PTHR19848">
    <property type="entry name" value="WD40 REPEAT PROTEIN"/>
    <property type="match status" value="1"/>
</dbReference>
<evidence type="ECO:0000256" key="7">
    <source>
        <dbReference type="SAM" id="Coils"/>
    </source>
</evidence>
<feature type="repeat" description="WD" evidence="5">
    <location>
        <begin position="1075"/>
        <end position="1107"/>
    </location>
</feature>